<sequence>MPIAVYGHYGKPLLMFPTAAADFEEYERFLVIDVLRPYLDAGIVKIYSINSINRESWMNENLYPAQRAARQMAYSNYISHEVCPFIRSDCGGSPIKIAATGASFGAYHAANSVFRNPGSFDTLIAMSGSYDIRPWCDGFHNDDVYFNNPIEYLQHLNDDYFLPLLRHHTDIHIISGQGAYEAPERSRDLSRVLYSRGIPHSLDLWGYDVNHDWPWWRRMLDLYVPRLFHAYGPK</sequence>
<dbReference type="Gene3D" id="3.40.50.1820">
    <property type="entry name" value="alpha/beta hydrolase"/>
    <property type="match status" value="1"/>
</dbReference>
<dbReference type="SUPFAM" id="SSF53474">
    <property type="entry name" value="alpha/beta-Hydrolases"/>
    <property type="match status" value="1"/>
</dbReference>
<keyword evidence="2" id="KW-1185">Reference proteome</keyword>
<dbReference type="Pfam" id="PF00756">
    <property type="entry name" value="Esterase"/>
    <property type="match status" value="1"/>
</dbReference>
<dbReference type="EMBL" id="CP072643">
    <property type="protein sequence ID" value="QUV95820.1"/>
    <property type="molecule type" value="Genomic_DNA"/>
</dbReference>
<dbReference type="InterPro" id="IPR000801">
    <property type="entry name" value="Esterase-like"/>
</dbReference>
<organism evidence="1 2">
    <name type="scientific">Chloracidobacterium sp. N</name>
    <dbReference type="NCBI Taxonomy" id="2821540"/>
    <lineage>
        <taxon>Bacteria</taxon>
        <taxon>Pseudomonadati</taxon>
        <taxon>Acidobacteriota</taxon>
        <taxon>Terriglobia</taxon>
        <taxon>Terriglobales</taxon>
        <taxon>Acidobacteriaceae</taxon>
        <taxon>Chloracidobacterium</taxon>
        <taxon>Chloracidobacterium aggregatum</taxon>
    </lineage>
</organism>
<reference evidence="1 2" key="1">
    <citation type="submission" date="2021-03" db="EMBL/GenBank/DDBJ databases">
        <title>Genomic and phenotypic characterization of Chloracidobacterium isolates provides evidence for multiple species.</title>
        <authorList>
            <person name="Saini M.K."/>
            <person name="Costas A.M.G."/>
            <person name="Tank M."/>
            <person name="Bryant D.A."/>
        </authorList>
    </citation>
    <scope>NUCLEOTIDE SEQUENCE [LARGE SCALE GENOMIC DNA]</scope>
    <source>
        <strain evidence="1 2">N</strain>
    </source>
</reference>
<dbReference type="InterPro" id="IPR029058">
    <property type="entry name" value="AB_hydrolase_fold"/>
</dbReference>
<protein>
    <submittedName>
        <fullName evidence="1">Esterase</fullName>
    </submittedName>
</protein>
<proteinExistence type="predicted"/>
<evidence type="ECO:0000313" key="2">
    <source>
        <dbReference type="Proteomes" id="UP000677668"/>
    </source>
</evidence>
<dbReference type="Proteomes" id="UP000677668">
    <property type="component" value="Chromosome 2"/>
</dbReference>
<name>A0ABX8B816_9BACT</name>
<gene>
    <name evidence="1" type="ORF">J8C05_13240</name>
</gene>
<evidence type="ECO:0000313" key="1">
    <source>
        <dbReference type="EMBL" id="QUV95820.1"/>
    </source>
</evidence>
<accession>A0ABX8B816</accession>